<dbReference type="RefSeq" id="WP_146288147.1">
    <property type="nucleotide sequence ID" value="NZ_CP042304.1"/>
</dbReference>
<dbReference type="Gene3D" id="3.40.50.410">
    <property type="entry name" value="von Willebrand factor, type A domain"/>
    <property type="match status" value="1"/>
</dbReference>
<dbReference type="InterPro" id="IPR028087">
    <property type="entry name" value="Tad_N"/>
</dbReference>
<dbReference type="InterPro" id="IPR036465">
    <property type="entry name" value="vWFA_dom_sf"/>
</dbReference>
<reference evidence="3 4" key="1">
    <citation type="submission" date="2019-07" db="EMBL/GenBank/DDBJ databases">
        <title>Full genome sequence of Devosia sp. Gsoil 520.</title>
        <authorList>
            <person name="Im W.-T."/>
        </authorList>
    </citation>
    <scope>NUCLEOTIDE SEQUENCE [LARGE SCALE GENOMIC DNA]</scope>
    <source>
        <strain evidence="3 4">Gsoil 520</strain>
    </source>
</reference>
<dbReference type="KEGG" id="dea:FPZ08_00340"/>
<dbReference type="EMBL" id="CP042304">
    <property type="protein sequence ID" value="QDZ09335.1"/>
    <property type="molecule type" value="Genomic_DNA"/>
</dbReference>
<feature type="transmembrane region" description="Helical" evidence="1">
    <location>
        <begin position="21"/>
        <end position="43"/>
    </location>
</feature>
<accession>A0A5B8LNS3</accession>
<name>A0A5B8LNS3_9HYPH</name>
<sequence length="592" mass="63661">MYRFLALASRFTRDERGAFAVVFGLMAIVLIALGGAVVDYVALQQAKSRAQIALDAAALALQPQIFNEPINIADISDKAAALLEDRLGNAFGVGVTFSTPVANVAAGSLILEAQVSMPTMFVSLVGVQQLNAGIRSEAQRMMLDLEVAMVLDNSGSMAGSRISNLKTAARCATNILLYDAVNDTTCDPLGGATVKENVKIGLVPFALMVNIGTQFKNESWLDWAGISPSANLNFDDDDNQNTPFNGPVNRAALFTATNSEWKGCVEAREEPYDTTDDVPDTPEKLFLPLFSPDPYGNLTNNYLSDYGGTCQVKTCTQTQVQRNCSTDRWGNVSCSGATTNTYSQRIGSVTTNLGASSCLPASLTQIGNASLSKSGSTYTTTTTYSLLTPRELQERLCKYNGSNISDSRTNFNCPGTAMLPLTNVPNTLTTRINQMVASGNTNIQQGTIWGVHMLTDTEPLTEALPRSDSVAKALIVMTDGENYPAWGNDMNGGAYFSWGYRWNNRLAPPEETDSFDKMSDAMDTKTLAACKTARDLGIRVYVVGLAVASGLKAMLEECASGPEYAFFPNTPSDLVDDFKEIAGRLAPLRLAQ</sequence>
<protein>
    <submittedName>
        <fullName evidence="3">Pilus assembly protein</fullName>
    </submittedName>
</protein>
<evidence type="ECO:0000256" key="1">
    <source>
        <dbReference type="SAM" id="Phobius"/>
    </source>
</evidence>
<dbReference type="Proteomes" id="UP000315364">
    <property type="component" value="Chromosome"/>
</dbReference>
<dbReference type="OrthoDB" id="7522752at2"/>
<keyword evidence="4" id="KW-1185">Reference proteome</keyword>
<keyword evidence="1" id="KW-1133">Transmembrane helix</keyword>
<evidence type="ECO:0000313" key="3">
    <source>
        <dbReference type="EMBL" id="QDZ09335.1"/>
    </source>
</evidence>
<evidence type="ECO:0000313" key="4">
    <source>
        <dbReference type="Proteomes" id="UP000315364"/>
    </source>
</evidence>
<organism evidence="3 4">
    <name type="scientific">Devosia ginsengisoli</name>
    <dbReference type="NCBI Taxonomy" id="400770"/>
    <lineage>
        <taxon>Bacteria</taxon>
        <taxon>Pseudomonadati</taxon>
        <taxon>Pseudomonadota</taxon>
        <taxon>Alphaproteobacteria</taxon>
        <taxon>Hyphomicrobiales</taxon>
        <taxon>Devosiaceae</taxon>
        <taxon>Devosia</taxon>
    </lineage>
</organism>
<gene>
    <name evidence="3" type="ORF">FPZ08_00340</name>
</gene>
<dbReference type="AlphaFoldDB" id="A0A5B8LNS3"/>
<evidence type="ECO:0000259" key="2">
    <source>
        <dbReference type="Pfam" id="PF13400"/>
    </source>
</evidence>
<proteinExistence type="predicted"/>
<dbReference type="SUPFAM" id="SSF53300">
    <property type="entry name" value="vWA-like"/>
    <property type="match status" value="1"/>
</dbReference>
<feature type="domain" description="Putative Flp pilus-assembly TadG-like N-terminal" evidence="2">
    <location>
        <begin position="17"/>
        <end position="60"/>
    </location>
</feature>
<keyword evidence="1" id="KW-0812">Transmembrane</keyword>
<keyword evidence="1" id="KW-0472">Membrane</keyword>
<dbReference type="Pfam" id="PF13400">
    <property type="entry name" value="Tad"/>
    <property type="match status" value="1"/>
</dbReference>